<dbReference type="Pfam" id="PF02563">
    <property type="entry name" value="Poly_export"/>
    <property type="match status" value="1"/>
</dbReference>
<accession>A0A1W6ZZ74</accession>
<organism evidence="1 2">
    <name type="scientific">Pseudorhodoplanes sinuspersici</name>
    <dbReference type="NCBI Taxonomy" id="1235591"/>
    <lineage>
        <taxon>Bacteria</taxon>
        <taxon>Pseudomonadati</taxon>
        <taxon>Pseudomonadota</taxon>
        <taxon>Alphaproteobacteria</taxon>
        <taxon>Hyphomicrobiales</taxon>
        <taxon>Pseudorhodoplanes</taxon>
    </lineage>
</organism>
<dbReference type="InterPro" id="IPR049712">
    <property type="entry name" value="Poly_export"/>
</dbReference>
<dbReference type="AlphaFoldDB" id="A0A1W6ZZ74"/>
<reference evidence="1 2" key="1">
    <citation type="submission" date="2017-05" db="EMBL/GenBank/DDBJ databases">
        <title>Full genome sequence of Pseudorhodoplanes sinuspersici.</title>
        <authorList>
            <person name="Dastgheib S.M.M."/>
            <person name="Shavandi M."/>
            <person name="Tirandaz H."/>
        </authorList>
    </citation>
    <scope>NUCLEOTIDE SEQUENCE [LARGE SCALE GENOMIC DNA]</scope>
    <source>
        <strain evidence="1 2">RIPI110</strain>
    </source>
</reference>
<sequence>MKRGQFLSVIGLASLVLAGCDGPRGSIVGADAMASASLSSDYRLSPGDRVKVTVFNEADLTGEFPVNESGNVAFPLAGEVSASGKSVPEFKAELTKTLRGRFVKNPKVSVEVVNYRPFNVIGEVRNAGQFAYRPGLSMQDAVAMAGGYTYRANTRLLYVRRAEAGGESSINPDERPVPVMPGDNIRVPERYF</sequence>
<dbReference type="PANTHER" id="PTHR33619:SF3">
    <property type="entry name" value="POLYSACCHARIDE EXPORT PROTEIN GFCE-RELATED"/>
    <property type="match status" value="1"/>
</dbReference>
<dbReference type="OrthoDB" id="197007at2"/>
<protein>
    <submittedName>
        <fullName evidence="1">Uncharacterized protein</fullName>
    </submittedName>
</protein>
<evidence type="ECO:0000313" key="1">
    <source>
        <dbReference type="EMBL" id="ARQ02431.1"/>
    </source>
</evidence>
<dbReference type="PROSITE" id="PS51257">
    <property type="entry name" value="PROKAR_LIPOPROTEIN"/>
    <property type="match status" value="1"/>
</dbReference>
<dbReference type="Gene3D" id="3.10.560.10">
    <property type="entry name" value="Outer membrane lipoprotein wza domain like"/>
    <property type="match status" value="1"/>
</dbReference>
<keyword evidence="2" id="KW-1185">Reference proteome</keyword>
<gene>
    <name evidence="1" type="ORF">CAK95_27475</name>
</gene>
<dbReference type="EMBL" id="CP021112">
    <property type="protein sequence ID" value="ARQ02431.1"/>
    <property type="molecule type" value="Genomic_DNA"/>
</dbReference>
<dbReference type="GO" id="GO:0015159">
    <property type="term" value="F:polysaccharide transmembrane transporter activity"/>
    <property type="evidence" value="ECO:0007669"/>
    <property type="project" value="InterPro"/>
</dbReference>
<proteinExistence type="predicted"/>
<dbReference type="Proteomes" id="UP000194137">
    <property type="component" value="Chromosome"/>
</dbReference>
<name>A0A1W6ZZ74_9HYPH</name>
<evidence type="ECO:0000313" key="2">
    <source>
        <dbReference type="Proteomes" id="UP000194137"/>
    </source>
</evidence>
<dbReference type="Gene3D" id="3.30.1950.10">
    <property type="entry name" value="wza like domain"/>
    <property type="match status" value="1"/>
</dbReference>
<dbReference type="PANTHER" id="PTHR33619">
    <property type="entry name" value="POLYSACCHARIDE EXPORT PROTEIN GFCE-RELATED"/>
    <property type="match status" value="1"/>
</dbReference>
<dbReference type="Pfam" id="PF10531">
    <property type="entry name" value="SLBB"/>
    <property type="match status" value="1"/>
</dbReference>
<dbReference type="InterPro" id="IPR003715">
    <property type="entry name" value="Poly_export_N"/>
</dbReference>
<dbReference type="KEGG" id="psin:CAK95_27475"/>
<dbReference type="InterPro" id="IPR019554">
    <property type="entry name" value="Soluble_ligand-bd"/>
</dbReference>
<dbReference type="STRING" id="1235591.CAK95_27475"/>